<dbReference type="AlphaFoldDB" id="A0A841U5A9"/>
<evidence type="ECO:0000313" key="3">
    <source>
        <dbReference type="EMBL" id="MBB6693251.1"/>
    </source>
</evidence>
<organism evidence="3 4">
    <name type="scientific">Cohnella xylanilytica</name>
    <dbReference type="NCBI Taxonomy" id="557555"/>
    <lineage>
        <taxon>Bacteria</taxon>
        <taxon>Bacillati</taxon>
        <taxon>Bacillota</taxon>
        <taxon>Bacilli</taxon>
        <taxon>Bacillales</taxon>
        <taxon>Paenibacillaceae</taxon>
        <taxon>Cohnella</taxon>
    </lineage>
</organism>
<dbReference type="PANTHER" id="PTHR46401">
    <property type="entry name" value="GLYCOSYLTRANSFERASE WBBK-RELATED"/>
    <property type="match status" value="1"/>
</dbReference>
<dbReference type="SUPFAM" id="SSF53756">
    <property type="entry name" value="UDP-Glycosyltransferase/glycogen phosphorylase"/>
    <property type="match status" value="1"/>
</dbReference>
<gene>
    <name evidence="3" type="ORF">H7B90_17750</name>
</gene>
<dbReference type="Gene3D" id="3.40.50.2000">
    <property type="entry name" value="Glycogen Phosphorylase B"/>
    <property type="match status" value="2"/>
</dbReference>
<dbReference type="EMBL" id="JACJVR010000069">
    <property type="protein sequence ID" value="MBB6693251.1"/>
    <property type="molecule type" value="Genomic_DNA"/>
</dbReference>
<dbReference type="GO" id="GO:0016757">
    <property type="term" value="F:glycosyltransferase activity"/>
    <property type="evidence" value="ECO:0007669"/>
    <property type="project" value="InterPro"/>
</dbReference>
<protein>
    <submittedName>
        <fullName evidence="3">Glycosyltransferase</fullName>
    </submittedName>
</protein>
<dbReference type="Pfam" id="PF00534">
    <property type="entry name" value="Glycos_transf_1"/>
    <property type="match status" value="1"/>
</dbReference>
<name>A0A841U5A9_9BACL</name>
<feature type="domain" description="Glycosyl transferase family 1" evidence="2">
    <location>
        <begin position="197"/>
        <end position="346"/>
    </location>
</feature>
<dbReference type="PANTHER" id="PTHR46401:SF2">
    <property type="entry name" value="GLYCOSYLTRANSFERASE WBBK-RELATED"/>
    <property type="match status" value="1"/>
</dbReference>
<sequence>MGTTVLHITENYPPFHCGVGDYVSKLITYERKSGIRSYVGMINGQADNTTVFAVDTKAKRKYLKDLIKKINPDVLHFHIAYSPHKIIKNGLSYDLLPYYSKSNNRKIILTYHQYPNWTIGLKALKRKDISLVNIIRIPIDWCAGLLYKAFHKKIHSVVVVDDTYSKLMSRRVREKIEKIDIPSNINKREVSNKEIENFKSKFKMNSGKWIGFFGFLFKEKGFEDLIEVVKKTNYNLLYVGEIVPDNVYRKRILERIENENLKERITVTGYLEEEEVPVAIRSCGAFVLPFISGYSTKNGSLKAIMNEGTFIVTTTLENNEKGYDSNRNSYFVAPSDISGMIDALNEYYGRSSSNSYGAEQWEDVIEIYGRLYK</sequence>
<dbReference type="InterPro" id="IPR001296">
    <property type="entry name" value="Glyco_trans_1"/>
</dbReference>
<reference evidence="3 4" key="1">
    <citation type="submission" date="2020-08" db="EMBL/GenBank/DDBJ databases">
        <title>Cohnella phylogeny.</title>
        <authorList>
            <person name="Dunlap C."/>
        </authorList>
    </citation>
    <scope>NUCLEOTIDE SEQUENCE [LARGE SCALE GENOMIC DNA]</scope>
    <source>
        <strain evidence="3 4">DSM 25239</strain>
    </source>
</reference>
<evidence type="ECO:0000313" key="4">
    <source>
        <dbReference type="Proteomes" id="UP000553776"/>
    </source>
</evidence>
<evidence type="ECO:0000259" key="2">
    <source>
        <dbReference type="Pfam" id="PF00534"/>
    </source>
</evidence>
<keyword evidence="4" id="KW-1185">Reference proteome</keyword>
<dbReference type="Proteomes" id="UP000553776">
    <property type="component" value="Unassembled WGS sequence"/>
</dbReference>
<comment type="caution">
    <text evidence="3">The sequence shown here is derived from an EMBL/GenBank/DDBJ whole genome shotgun (WGS) entry which is preliminary data.</text>
</comment>
<evidence type="ECO:0000256" key="1">
    <source>
        <dbReference type="ARBA" id="ARBA00022679"/>
    </source>
</evidence>
<keyword evidence="1 3" id="KW-0808">Transferase</keyword>
<dbReference type="RefSeq" id="WP_185137235.1">
    <property type="nucleotide sequence ID" value="NZ_JACJVR010000069.1"/>
</dbReference>
<proteinExistence type="predicted"/>
<accession>A0A841U5A9</accession>